<proteinExistence type="predicted"/>
<sequence>MMLMGFGPIILPLPRTNAAWFAGLLIAVLGFAIVIMLLVVTKCGDTSSTEPFPATSQAVQVTAKCEPFCGMTTGTGLPG</sequence>
<keyword evidence="1" id="KW-0812">Transmembrane</keyword>
<protein>
    <submittedName>
        <fullName evidence="2">Uncharacterized protein</fullName>
    </submittedName>
</protein>
<dbReference type="EMBL" id="JABELX010000016">
    <property type="protein sequence ID" value="NNH74809.1"/>
    <property type="molecule type" value="Genomic_DNA"/>
</dbReference>
<dbReference type="RefSeq" id="WP_157553485.1">
    <property type="nucleotide sequence ID" value="NZ_JABELX010000016.1"/>
</dbReference>
<evidence type="ECO:0000313" key="3">
    <source>
        <dbReference type="Proteomes" id="UP000586827"/>
    </source>
</evidence>
<comment type="caution">
    <text evidence="2">The sequence shown here is derived from an EMBL/GenBank/DDBJ whole genome shotgun (WGS) entry which is preliminary data.</text>
</comment>
<gene>
    <name evidence="2" type="ORF">HLB23_34010</name>
</gene>
<evidence type="ECO:0000256" key="1">
    <source>
        <dbReference type="SAM" id="Phobius"/>
    </source>
</evidence>
<keyword evidence="3" id="KW-1185">Reference proteome</keyword>
<evidence type="ECO:0000313" key="2">
    <source>
        <dbReference type="EMBL" id="NNH74809.1"/>
    </source>
</evidence>
<keyword evidence="1" id="KW-1133">Transmembrane helix</keyword>
<organism evidence="2 3">
    <name type="scientific">Nocardia uniformis</name>
    <dbReference type="NCBI Taxonomy" id="53432"/>
    <lineage>
        <taxon>Bacteria</taxon>
        <taxon>Bacillati</taxon>
        <taxon>Actinomycetota</taxon>
        <taxon>Actinomycetes</taxon>
        <taxon>Mycobacteriales</taxon>
        <taxon>Nocardiaceae</taxon>
        <taxon>Nocardia</taxon>
    </lineage>
</organism>
<accession>A0A849CGG1</accession>
<dbReference type="Proteomes" id="UP000586827">
    <property type="component" value="Unassembled WGS sequence"/>
</dbReference>
<keyword evidence="1" id="KW-0472">Membrane</keyword>
<dbReference type="AlphaFoldDB" id="A0A849CGG1"/>
<name>A0A849CGG1_9NOCA</name>
<feature type="transmembrane region" description="Helical" evidence="1">
    <location>
        <begin position="20"/>
        <end position="40"/>
    </location>
</feature>
<reference evidence="2 3" key="1">
    <citation type="submission" date="2020-05" db="EMBL/GenBank/DDBJ databases">
        <title>MicrobeNet Type strains.</title>
        <authorList>
            <person name="Nicholson A.C."/>
        </authorList>
    </citation>
    <scope>NUCLEOTIDE SEQUENCE [LARGE SCALE GENOMIC DNA]</scope>
    <source>
        <strain evidence="2 3">JCM 3224</strain>
    </source>
</reference>